<keyword evidence="5" id="KW-0238">DNA-binding</keyword>
<dbReference type="InterPro" id="IPR036864">
    <property type="entry name" value="Zn2-C6_fun-type_DNA-bd_sf"/>
</dbReference>
<dbReference type="SMART" id="SM00906">
    <property type="entry name" value="Fungal_trans"/>
    <property type="match status" value="1"/>
</dbReference>
<dbReference type="InterPro" id="IPR007219">
    <property type="entry name" value="XnlR_reg_dom"/>
</dbReference>
<feature type="compositionally biased region" description="Polar residues" evidence="8">
    <location>
        <begin position="11"/>
        <end position="23"/>
    </location>
</feature>
<dbReference type="Proteomes" id="UP001221413">
    <property type="component" value="Unassembled WGS sequence"/>
</dbReference>
<dbReference type="AlphaFoldDB" id="A0AAD6IXJ5"/>
<name>A0AAD6IXJ5_DREDA</name>
<evidence type="ECO:0000256" key="3">
    <source>
        <dbReference type="ARBA" id="ARBA00022833"/>
    </source>
</evidence>
<dbReference type="SMART" id="SM00066">
    <property type="entry name" value="GAL4"/>
    <property type="match status" value="1"/>
</dbReference>
<protein>
    <recommendedName>
        <fullName evidence="9">Zn(2)-C6 fungal-type domain-containing protein</fullName>
    </recommendedName>
</protein>
<organism evidence="10 11">
    <name type="scientific">Drechslerella dactyloides</name>
    <name type="common">Nematode-trapping fungus</name>
    <name type="synonym">Arthrobotrys dactyloides</name>
    <dbReference type="NCBI Taxonomy" id="74499"/>
    <lineage>
        <taxon>Eukaryota</taxon>
        <taxon>Fungi</taxon>
        <taxon>Dikarya</taxon>
        <taxon>Ascomycota</taxon>
        <taxon>Pezizomycotina</taxon>
        <taxon>Orbiliomycetes</taxon>
        <taxon>Orbiliales</taxon>
        <taxon>Orbiliaceae</taxon>
        <taxon>Drechslerella</taxon>
    </lineage>
</organism>
<dbReference type="Pfam" id="PF04082">
    <property type="entry name" value="Fungal_trans"/>
    <property type="match status" value="1"/>
</dbReference>
<keyword evidence="6" id="KW-0804">Transcription</keyword>
<feature type="domain" description="Zn(2)-C6 fungal-type" evidence="9">
    <location>
        <begin position="60"/>
        <end position="89"/>
    </location>
</feature>
<dbReference type="GO" id="GO:0005634">
    <property type="term" value="C:nucleus"/>
    <property type="evidence" value="ECO:0007669"/>
    <property type="project" value="UniProtKB-SubCell"/>
</dbReference>
<dbReference type="Gene3D" id="4.10.240.10">
    <property type="entry name" value="Zn(2)-C6 fungal-type DNA-binding domain"/>
    <property type="match status" value="1"/>
</dbReference>
<dbReference type="PANTHER" id="PTHR47782">
    <property type="entry name" value="ZN(II)2CYS6 TRANSCRIPTION FACTOR (EUROFUNG)-RELATED"/>
    <property type="match status" value="1"/>
</dbReference>
<comment type="caution">
    <text evidence="10">The sequence shown here is derived from an EMBL/GenBank/DDBJ whole genome shotgun (WGS) entry which is preliminary data.</text>
</comment>
<feature type="region of interest" description="Disordered" evidence="8">
    <location>
        <begin position="781"/>
        <end position="873"/>
    </location>
</feature>
<feature type="compositionally biased region" description="Low complexity" evidence="8">
    <location>
        <begin position="781"/>
        <end position="801"/>
    </location>
</feature>
<dbReference type="CDD" id="cd00067">
    <property type="entry name" value="GAL4"/>
    <property type="match status" value="1"/>
</dbReference>
<evidence type="ECO:0000256" key="4">
    <source>
        <dbReference type="ARBA" id="ARBA00023015"/>
    </source>
</evidence>
<evidence type="ECO:0000256" key="1">
    <source>
        <dbReference type="ARBA" id="ARBA00004123"/>
    </source>
</evidence>
<dbReference type="GO" id="GO:0006351">
    <property type="term" value="P:DNA-templated transcription"/>
    <property type="evidence" value="ECO:0007669"/>
    <property type="project" value="InterPro"/>
</dbReference>
<feature type="region of interest" description="Disordered" evidence="8">
    <location>
        <begin position="1"/>
        <end position="49"/>
    </location>
</feature>
<proteinExistence type="predicted"/>
<feature type="compositionally biased region" description="Basic and acidic residues" evidence="8">
    <location>
        <begin position="685"/>
        <end position="698"/>
    </location>
</feature>
<evidence type="ECO:0000313" key="11">
    <source>
        <dbReference type="Proteomes" id="UP001221413"/>
    </source>
</evidence>
<dbReference type="InterPro" id="IPR052202">
    <property type="entry name" value="Yeast_MetPath_Reg"/>
</dbReference>
<dbReference type="EMBL" id="JAQGDS010000005">
    <property type="protein sequence ID" value="KAJ6260553.1"/>
    <property type="molecule type" value="Genomic_DNA"/>
</dbReference>
<dbReference type="PROSITE" id="PS50048">
    <property type="entry name" value="ZN2_CY6_FUNGAL_2"/>
    <property type="match status" value="1"/>
</dbReference>
<dbReference type="GO" id="GO:0008270">
    <property type="term" value="F:zinc ion binding"/>
    <property type="evidence" value="ECO:0007669"/>
    <property type="project" value="InterPro"/>
</dbReference>
<dbReference type="PROSITE" id="PS00463">
    <property type="entry name" value="ZN2_CY6_FUNGAL_1"/>
    <property type="match status" value="1"/>
</dbReference>
<feature type="region of interest" description="Disordered" evidence="8">
    <location>
        <begin position="123"/>
        <end position="162"/>
    </location>
</feature>
<evidence type="ECO:0000313" key="10">
    <source>
        <dbReference type="EMBL" id="KAJ6260553.1"/>
    </source>
</evidence>
<keyword evidence="4" id="KW-0805">Transcription regulation</keyword>
<feature type="compositionally biased region" description="Polar residues" evidence="8">
    <location>
        <begin position="36"/>
        <end position="49"/>
    </location>
</feature>
<evidence type="ECO:0000256" key="5">
    <source>
        <dbReference type="ARBA" id="ARBA00023125"/>
    </source>
</evidence>
<accession>A0AAD6IXJ5</accession>
<dbReference type="CDD" id="cd14723">
    <property type="entry name" value="ZIP_Ppr1"/>
    <property type="match status" value="1"/>
</dbReference>
<dbReference type="Pfam" id="PF00172">
    <property type="entry name" value="Zn_clus"/>
    <property type="match status" value="1"/>
</dbReference>
<feature type="compositionally biased region" description="Polar residues" evidence="8">
    <location>
        <begin position="807"/>
        <end position="819"/>
    </location>
</feature>
<dbReference type="GO" id="GO:0043565">
    <property type="term" value="F:sequence-specific DNA binding"/>
    <property type="evidence" value="ECO:0007669"/>
    <property type="project" value="TreeGrafter"/>
</dbReference>
<sequence length="988" mass="108855">MKAKGAHPQLAAQQPVTSSSQNQTPPPNHISHARSKSSAVPSATSLTQVTTGNISRSISACNRCRSRKTKCDQLFPACTACAKANVECVGVDAATGREIPRSYVSHLEERVAFLEKQLANGFQLDQQSPPVDGSRKRKADGDMVNSSASVPRPSQDFVSDHSQGRNQQINIVGAELKQEPDTHAPLRSMETAQDGLLGPGGKDIGFAELMFAAIKVSSRTKGHLPARVASFRGKLPEHWKNNTGGTEDADSLPPTTADLQTVMQKPTPADFPDMKTAIHLANAYFNQANPQIPILHAPVFMDKLTQLYEWLDKRPGVTEADLPEEHIPMLYYMNMVFAIATGMNSNYQSMPEQFHASAMKYIHTIFSAPNRLDTLKGVLLLALYSLMRPAVPGVWYVVGSALRICIDLGLHQETPQVLQVLDPLTIDARRRLFWCAYSLDRQVCVYLGRPFGISDDAIKVPLPEDIDENLISEHGILKEHPDAVRKSSRTIACHMFRIRQLQSEIQKILYQQSEVPRQFADVLDWRRDMERRLHDWTISVPKKENEANCGYNMGFIDLNYQQTRLLLYGLSPAVPKPDTAAYLVIADAGDRIIKAYRGLHRSKSINYTWLACHNLFTAGTSYLCSLWHSPEVRKRTSVDQIDHNAMACKLVFESMQERCPAAIGCRDVFENLASATIQLCSKKGDLRHDSHSNKRIRGESSSSRRAPEKTPLEPVQHALPASLANIVHHVPSPPPSEQSNPAPHLQPRHHTPTIQDQRHDTPLSSYDVFQQELLAGSPPLQQQQHPLQFSHSQHSMQHQQPMAPPSNHYTRPMQQSPPIQQDPFVLSPASQSPAPQHQVGISPGAHSHHSSMSLQTPPSVTHESSMFSPHSGFLPENNPNLEQIIRTANELSNDTSYNIFNSGYQDDSGGQGAVEESMGSKVYSLMSNVGGGSIWSDQFLFDNGNGVGADGVGVGYPMGYGSGLSLGFGQMGGGGSSDYSNNFVGFGL</sequence>
<dbReference type="CDD" id="cd12148">
    <property type="entry name" value="fungal_TF_MHR"/>
    <property type="match status" value="1"/>
</dbReference>
<dbReference type="SUPFAM" id="SSF57701">
    <property type="entry name" value="Zn2/Cys6 DNA-binding domain"/>
    <property type="match status" value="1"/>
</dbReference>
<keyword evidence="2" id="KW-0479">Metal-binding</keyword>
<feature type="compositionally biased region" description="Polar residues" evidence="8">
    <location>
        <begin position="850"/>
        <end position="868"/>
    </location>
</feature>
<dbReference type="GO" id="GO:0000981">
    <property type="term" value="F:DNA-binding transcription factor activity, RNA polymerase II-specific"/>
    <property type="evidence" value="ECO:0007669"/>
    <property type="project" value="InterPro"/>
</dbReference>
<keyword evidence="3" id="KW-0862">Zinc</keyword>
<feature type="region of interest" description="Disordered" evidence="8">
    <location>
        <begin position="685"/>
        <end position="713"/>
    </location>
</feature>
<reference evidence="10" key="1">
    <citation type="submission" date="2023-01" db="EMBL/GenBank/DDBJ databases">
        <title>The chitinases involved in constricting ring structure development in the nematode-trapping fungus Drechslerella dactyloides.</title>
        <authorList>
            <person name="Wang R."/>
            <person name="Zhang L."/>
            <person name="Tang P."/>
            <person name="Li S."/>
            <person name="Liang L."/>
        </authorList>
    </citation>
    <scope>NUCLEOTIDE SEQUENCE</scope>
    <source>
        <strain evidence="10">YMF1.00031</strain>
    </source>
</reference>
<evidence type="ECO:0000256" key="2">
    <source>
        <dbReference type="ARBA" id="ARBA00022723"/>
    </source>
</evidence>
<comment type="subcellular location">
    <subcellularLocation>
        <location evidence="1">Nucleus</location>
    </subcellularLocation>
</comment>
<evidence type="ECO:0000259" key="9">
    <source>
        <dbReference type="PROSITE" id="PS50048"/>
    </source>
</evidence>
<dbReference type="PANTHER" id="PTHR47782:SF1">
    <property type="entry name" value="PYRIMIDINE PATHWAY REGULATORY PROTEIN 1"/>
    <property type="match status" value="1"/>
</dbReference>
<dbReference type="GO" id="GO:0045944">
    <property type="term" value="P:positive regulation of transcription by RNA polymerase II"/>
    <property type="evidence" value="ECO:0007669"/>
    <property type="project" value="TreeGrafter"/>
</dbReference>
<gene>
    <name evidence="10" type="ORF">Dda_4779</name>
</gene>
<evidence type="ECO:0000256" key="7">
    <source>
        <dbReference type="ARBA" id="ARBA00023242"/>
    </source>
</evidence>
<dbReference type="InterPro" id="IPR001138">
    <property type="entry name" value="Zn2Cys6_DnaBD"/>
</dbReference>
<keyword evidence="11" id="KW-1185">Reference proteome</keyword>
<keyword evidence="7" id="KW-0539">Nucleus</keyword>
<evidence type="ECO:0000256" key="6">
    <source>
        <dbReference type="ARBA" id="ARBA00023163"/>
    </source>
</evidence>
<feature type="region of interest" description="Disordered" evidence="8">
    <location>
        <begin position="727"/>
        <end position="760"/>
    </location>
</feature>
<evidence type="ECO:0000256" key="8">
    <source>
        <dbReference type="SAM" id="MobiDB-lite"/>
    </source>
</evidence>